<evidence type="ECO:0000256" key="2">
    <source>
        <dbReference type="ARBA" id="ARBA00009993"/>
    </source>
</evidence>
<name>A0A4Y7LFZ3_PAPSO</name>
<evidence type="ECO:0000256" key="3">
    <source>
        <dbReference type="ARBA" id="ARBA00022786"/>
    </source>
</evidence>
<comment type="similarity">
    <text evidence="2">Belongs to the SKP1 family.</text>
</comment>
<dbReference type="UniPathway" id="UPA00143"/>
<dbReference type="EMBL" id="CM010725">
    <property type="protein sequence ID" value="RZC84424.1"/>
    <property type="molecule type" value="Genomic_DNA"/>
</dbReference>
<evidence type="ECO:0000256" key="1">
    <source>
        <dbReference type="ARBA" id="ARBA00004906"/>
    </source>
</evidence>
<feature type="domain" description="SKP1 component dimerisation" evidence="5">
    <location>
        <begin position="452"/>
        <end position="498"/>
    </location>
</feature>
<dbReference type="Pfam" id="PF01466">
    <property type="entry name" value="Skp1"/>
    <property type="match status" value="2"/>
</dbReference>
<dbReference type="InterPro" id="IPR016072">
    <property type="entry name" value="Skp1_comp_dimer"/>
</dbReference>
<feature type="domain" description="SKP1 component POZ" evidence="6">
    <location>
        <begin position="4"/>
        <end position="64"/>
    </location>
</feature>
<dbReference type="InterPro" id="IPR001232">
    <property type="entry name" value="SKP1-like"/>
</dbReference>
<feature type="domain" description="SKP1 component POZ" evidence="6">
    <location>
        <begin position="355"/>
        <end position="407"/>
    </location>
</feature>
<evidence type="ECO:0000259" key="5">
    <source>
        <dbReference type="Pfam" id="PF01466"/>
    </source>
</evidence>
<sequence length="502" mass="56470">MSAKTITLKSCDEQMFVIEEATALQSKTLEHMIADNPSDENIPVTTTITANVLAKVIEYLNKHAEVETSDEDKKIWDAQFVNFDNANQNTLPPILFDMIQAAKILEIKGLSYLTAQKVADWIKGKTPDEIIEMFPVKNQLTPDEEEWIQMFWESDIQRTHDSSGMGFVDCKAKRVVATAGTVSGVIGKDYVRSSPLDKERGRGGGGGGGEQHYNSPKWKNTCMVNGVSVGNEEAEQFLFSMLGDGCDLSMAVVRDVFCQCGYDVEKYLDMYLLILWGMRYQVPNEVAGHLFNIDTHLHISNPCDVCFAVASVSMDNLVTLLSFCCKSRISASWTMTMAFNVTMGIVLNKELLFICDEQMFVIEEATALQSKTLENMIVDNPSDENIRLTTTITANVLAKVIVYLNKHGEVETSDEDKKIWDAQCVNFDNANQNTLPPILFDMIQAAKILEIKGLSDLTAQKVAGWIQGKRPDEIIEMYPVKNQLTPDEEEWIRRENQWDFQD</sequence>
<dbReference type="GO" id="GO:0006511">
    <property type="term" value="P:ubiquitin-dependent protein catabolic process"/>
    <property type="evidence" value="ECO:0007669"/>
    <property type="project" value="InterPro"/>
</dbReference>
<evidence type="ECO:0000259" key="6">
    <source>
        <dbReference type="Pfam" id="PF03931"/>
    </source>
</evidence>
<dbReference type="PANTHER" id="PTHR11165">
    <property type="entry name" value="SKP1"/>
    <property type="match status" value="1"/>
</dbReference>
<dbReference type="InterPro" id="IPR011333">
    <property type="entry name" value="SKP1/BTB/POZ_sf"/>
</dbReference>
<organism evidence="7 8">
    <name type="scientific">Papaver somniferum</name>
    <name type="common">Opium poppy</name>
    <dbReference type="NCBI Taxonomy" id="3469"/>
    <lineage>
        <taxon>Eukaryota</taxon>
        <taxon>Viridiplantae</taxon>
        <taxon>Streptophyta</taxon>
        <taxon>Embryophyta</taxon>
        <taxon>Tracheophyta</taxon>
        <taxon>Spermatophyta</taxon>
        <taxon>Magnoliopsida</taxon>
        <taxon>Ranunculales</taxon>
        <taxon>Papaveraceae</taxon>
        <taxon>Papaveroideae</taxon>
        <taxon>Papaver</taxon>
    </lineage>
</organism>
<dbReference type="Gene3D" id="3.30.710.10">
    <property type="entry name" value="Potassium Channel Kv1.1, Chain A"/>
    <property type="match status" value="2"/>
</dbReference>
<evidence type="ECO:0000313" key="8">
    <source>
        <dbReference type="Proteomes" id="UP000316621"/>
    </source>
</evidence>
<comment type="pathway">
    <text evidence="1">Protein modification; protein ubiquitination.</text>
</comment>
<dbReference type="SUPFAM" id="SSF81382">
    <property type="entry name" value="Skp1 dimerisation domain-like"/>
    <property type="match status" value="2"/>
</dbReference>
<dbReference type="InterPro" id="IPR036296">
    <property type="entry name" value="SKP1-like_dim_sf"/>
</dbReference>
<keyword evidence="8" id="KW-1185">Reference proteome</keyword>
<dbReference type="Gramene" id="RZC84424">
    <property type="protein sequence ID" value="RZC84424"/>
    <property type="gene ID" value="C5167_047210"/>
</dbReference>
<evidence type="ECO:0000313" key="7">
    <source>
        <dbReference type="EMBL" id="RZC84424.1"/>
    </source>
</evidence>
<dbReference type="InterPro" id="IPR016897">
    <property type="entry name" value="SKP1"/>
</dbReference>
<accession>A0A4Y7LFZ3</accession>
<dbReference type="Proteomes" id="UP000316621">
    <property type="component" value="Chromosome 11"/>
</dbReference>
<evidence type="ECO:0008006" key="9">
    <source>
        <dbReference type="Google" id="ProtNLM"/>
    </source>
</evidence>
<dbReference type="InterPro" id="IPR016073">
    <property type="entry name" value="Skp1_comp_POZ"/>
</dbReference>
<dbReference type="STRING" id="3469.A0A4Y7LFZ3"/>
<dbReference type="AlphaFoldDB" id="A0A4Y7LFZ3"/>
<gene>
    <name evidence="7" type="ORF">C5167_047210</name>
</gene>
<feature type="domain" description="SKP1 component dimerisation" evidence="5">
    <location>
        <begin position="108"/>
        <end position="148"/>
    </location>
</feature>
<feature type="region of interest" description="Disordered" evidence="4">
    <location>
        <begin position="194"/>
        <end position="213"/>
    </location>
</feature>
<dbReference type="SUPFAM" id="SSF54695">
    <property type="entry name" value="POZ domain"/>
    <property type="match status" value="2"/>
</dbReference>
<proteinExistence type="inferred from homology"/>
<protein>
    <recommendedName>
        <fullName evidence="9">SKP1-like protein</fullName>
    </recommendedName>
</protein>
<reference evidence="7 8" key="1">
    <citation type="journal article" date="2018" name="Science">
        <title>The opium poppy genome and morphinan production.</title>
        <authorList>
            <person name="Guo L."/>
            <person name="Winzer T."/>
            <person name="Yang X."/>
            <person name="Li Y."/>
            <person name="Ning Z."/>
            <person name="He Z."/>
            <person name="Teodor R."/>
            <person name="Lu Y."/>
            <person name="Bowser T.A."/>
            <person name="Graham I.A."/>
            <person name="Ye K."/>
        </authorList>
    </citation>
    <scope>NUCLEOTIDE SEQUENCE [LARGE SCALE GENOMIC DNA]</scope>
    <source>
        <strain evidence="8">cv. HN1</strain>
        <tissue evidence="7">Leaves</tissue>
    </source>
</reference>
<keyword evidence="3" id="KW-0833">Ubl conjugation pathway</keyword>
<dbReference type="GO" id="GO:0016567">
    <property type="term" value="P:protein ubiquitination"/>
    <property type="evidence" value="ECO:0007669"/>
    <property type="project" value="UniProtKB-UniPathway"/>
</dbReference>
<dbReference type="FunFam" id="3.30.710.10:FF:000124">
    <property type="entry name" value="Protein CBG09126"/>
    <property type="match status" value="1"/>
</dbReference>
<dbReference type="SMART" id="SM00512">
    <property type="entry name" value="Skp1"/>
    <property type="match status" value="2"/>
</dbReference>
<dbReference type="GO" id="GO:0009867">
    <property type="term" value="P:jasmonic acid mediated signaling pathway"/>
    <property type="evidence" value="ECO:0007669"/>
    <property type="project" value="UniProtKB-ARBA"/>
</dbReference>
<dbReference type="Pfam" id="PF03931">
    <property type="entry name" value="Skp1_POZ"/>
    <property type="match status" value="2"/>
</dbReference>
<evidence type="ECO:0000256" key="4">
    <source>
        <dbReference type="SAM" id="MobiDB-lite"/>
    </source>
</evidence>